<dbReference type="EMBL" id="CP015904">
    <property type="protein sequence ID" value="ARE13563.1"/>
    <property type="molecule type" value="Genomic_DNA"/>
</dbReference>
<reference evidence="17 18" key="2">
    <citation type="journal article" date="2017" name="BMC Genomics">
        <title>Comparative and functional genomics of the Lactococcus lactis taxon; insights into evolution and niche adaptation.</title>
        <authorList>
            <person name="Kelleher P."/>
            <person name="Bottacini F."/>
            <person name="Mahony J."/>
            <person name="Kilcawley K.N."/>
            <person name="van Sinderen D."/>
        </authorList>
    </citation>
    <scope>NUCLEOTIDE SEQUENCE [LARGE SCALE GENOMIC DNA]</scope>
    <source>
        <strain evidence="3 18">275</strain>
        <strain evidence="5 19">UC06</strain>
        <strain evidence="4 17">UC11</strain>
    </source>
</reference>
<evidence type="ECO:0000313" key="8">
    <source>
        <dbReference type="EMBL" id="KSU10105.1"/>
    </source>
</evidence>
<dbReference type="EMBL" id="LKLN01000003">
    <property type="protein sequence ID" value="KSU08834.1"/>
    <property type="molecule type" value="Genomic_DNA"/>
</dbReference>
<reference evidence="11" key="3">
    <citation type="journal article" date="2017" name="Genome Announc.">
        <title>Draft Genome Sequences of 24 Lactococcus lactis Strains.</title>
        <authorList>
            <person name="Backus L."/>
            <person name="Wels M."/>
            <person name="Boekhorst J."/>
            <person name="Dijkstra A.R."/>
            <person name="Beerthuyzen M."/>
            <person name="Kelly W.J."/>
            <person name="Siezen R.J."/>
            <person name="van Hijum S.A."/>
            <person name="Bachmann H."/>
        </authorList>
    </citation>
    <scope>NUCLEOTIDE SEQUENCE</scope>
    <source>
        <strain evidence="7">KF282</strain>
        <strain evidence="8">LMG8520</strain>
        <strain evidence="9">LMG9447</strain>
        <strain evidence="10">M20</strain>
        <strain evidence="11">N42</strain>
    </source>
</reference>
<keyword evidence="1" id="KW-0812">Transmembrane</keyword>
<evidence type="ECO:0000313" key="5">
    <source>
        <dbReference type="EMBL" id="ARE20879.1"/>
    </source>
</evidence>
<evidence type="ECO:0000313" key="20">
    <source>
        <dbReference type="Proteomes" id="UP000245919"/>
    </source>
</evidence>
<dbReference type="GeneID" id="89633475"/>
<name>A0A0A7SZX5_LACLL</name>
<dbReference type="Proteomes" id="UP000192085">
    <property type="component" value="Chromosome"/>
</dbReference>
<evidence type="ECO:0000313" key="12">
    <source>
        <dbReference type="EMBL" id="QRZ35004.1"/>
    </source>
</evidence>
<evidence type="ECO:0000313" key="10">
    <source>
        <dbReference type="EMBL" id="KSU19931.1"/>
    </source>
</evidence>
<sequence>MNWIREILPILGIGSIFAIAYELVLWLSQKLIENDSKEKIKKEKKIVNVKFFHLSKNQKNIA</sequence>
<organism evidence="11 13">
    <name type="scientific">Lactococcus lactis subsp. lactis</name>
    <name type="common">Streptococcus lactis</name>
    <dbReference type="NCBI Taxonomy" id="1360"/>
    <lineage>
        <taxon>Bacteria</taxon>
        <taxon>Bacillati</taxon>
        <taxon>Bacillota</taxon>
        <taxon>Bacilli</taxon>
        <taxon>Lactobacillales</taxon>
        <taxon>Streptococcaceae</taxon>
        <taxon>Lactococcus</taxon>
    </lineage>
</organism>
<dbReference type="EMBL" id="CP015897">
    <property type="protein sequence ID" value="ARD98992.1"/>
    <property type="molecule type" value="Genomic_DNA"/>
</dbReference>
<reference evidence="2" key="7">
    <citation type="submission" date="2023-09" db="EMBL/GenBank/DDBJ databases">
        <title>Complete Genomes and Methylome analysis of Lactococcus lactis subs lactis strains.</title>
        <authorList>
            <person name="Fomenkov A."/>
            <person name="McDonnell B."/>
            <person name="Sun L."/>
            <person name="Van Sinderen D."/>
            <person name="Roberts R.J."/>
        </authorList>
    </citation>
    <scope>NUCLEOTIDE SEQUENCE</scope>
    <source>
        <strain evidence="2">229</strain>
    </source>
</reference>
<dbReference type="EMBL" id="LKLS01000154">
    <property type="protein sequence ID" value="KSU16556.1"/>
    <property type="molecule type" value="Genomic_DNA"/>
</dbReference>
<dbReference type="EMBL" id="CP031926">
    <property type="protein sequence ID" value="QRZ35004.1"/>
    <property type="molecule type" value="Genomic_DNA"/>
</dbReference>
<dbReference type="Proteomes" id="UP000054230">
    <property type="component" value="Unassembled WGS sequence"/>
</dbReference>
<gene>
    <name evidence="7" type="ORF">KF282_0084</name>
    <name evidence="6" type="ORF">LL14B4_06710</name>
    <name evidence="12" type="ORF">LL223_1352</name>
    <name evidence="2" type="ORF">LL229_1413</name>
    <name evidence="3" type="ORF">LL275_1364</name>
    <name evidence="5" type="ORF">LLUC06_1334</name>
    <name evidence="4" type="ORF">LLUC11_1231</name>
    <name evidence="8" type="ORF">LMG8520_1217</name>
    <name evidence="9" type="ORF">LMG9449_2023</name>
    <name evidence="10" type="ORF">M20_1773</name>
    <name evidence="11" type="ORF">N42_1438</name>
</gene>
<dbReference type="EMBL" id="CP015902">
    <property type="protein sequence ID" value="ARE20879.1"/>
    <property type="molecule type" value="Genomic_DNA"/>
</dbReference>
<evidence type="ECO:0000313" key="14">
    <source>
        <dbReference type="Proteomes" id="UP000053612"/>
    </source>
</evidence>
<dbReference type="EMBL" id="LKLP01000061">
    <property type="protein sequence ID" value="KSU10105.1"/>
    <property type="molecule type" value="Genomic_DNA"/>
</dbReference>
<evidence type="ECO:0000313" key="2">
    <source>
        <dbReference type="EMBL" id="ARD96294.1"/>
    </source>
</evidence>
<dbReference type="Proteomes" id="UP000192095">
    <property type="component" value="Chromosome"/>
</dbReference>
<evidence type="ECO:0000313" key="3">
    <source>
        <dbReference type="EMBL" id="ARD98992.1"/>
    </source>
</evidence>
<dbReference type="EMBL" id="LKLW01000090">
    <property type="protein sequence ID" value="KSU26500.1"/>
    <property type="molecule type" value="Genomic_DNA"/>
</dbReference>
<keyword evidence="1" id="KW-0472">Membrane</keyword>
<dbReference type="Proteomes" id="UP001055586">
    <property type="component" value="Chromosome"/>
</dbReference>
<dbReference type="RefSeq" id="WP_003130209.1">
    <property type="nucleotide sequence ID" value="NZ_BAABQR010000002.1"/>
</dbReference>
<reference evidence="13 14" key="1">
    <citation type="submission" date="2015-10" db="EMBL/GenBank/DDBJ databases">
        <title>Draft Genome Sequences of 11 Lactococcus lactis subspecies cremoris strains.</title>
        <authorList>
            <person name="Wels M."/>
            <person name="Backus L."/>
            <person name="Boekhorst J."/>
            <person name="Dijkstra A."/>
            <person name="Beerthuizen M."/>
            <person name="Kelly W."/>
            <person name="Siezen R."/>
            <person name="Bachmann H."/>
            <person name="Van Hijum S."/>
        </authorList>
    </citation>
    <scope>NUCLEOTIDE SEQUENCE [LARGE SCALE GENOMIC DNA]</scope>
    <source>
        <strain evidence="16">LMG8520</strain>
        <strain evidence="14">LMG9449</strain>
        <strain evidence="15">M20</strain>
        <strain evidence="13">N42</strain>
    </source>
</reference>
<evidence type="ECO:0000256" key="1">
    <source>
        <dbReference type="SAM" id="Phobius"/>
    </source>
</evidence>
<dbReference type="AlphaFoldDB" id="A0A0A7SZX5"/>
<evidence type="ECO:0000313" key="7">
    <source>
        <dbReference type="EMBL" id="KSU08834.1"/>
    </source>
</evidence>
<evidence type="ECO:0000313" key="15">
    <source>
        <dbReference type="Proteomes" id="UP000053719"/>
    </source>
</evidence>
<dbReference type="Proteomes" id="UP000052991">
    <property type="component" value="Unassembled WGS sequence"/>
</dbReference>
<keyword evidence="1" id="KW-1133">Transmembrane helix</keyword>
<dbReference type="Proteomes" id="UP000053612">
    <property type="component" value="Unassembled WGS sequence"/>
</dbReference>
<feature type="transmembrane region" description="Helical" evidence="1">
    <location>
        <begin position="7"/>
        <end position="27"/>
    </location>
</feature>
<dbReference type="Proteomes" id="UP000245919">
    <property type="component" value="Chromosome"/>
</dbReference>
<dbReference type="PATRIC" id="fig|1360.101.peg.2142"/>
<evidence type="ECO:0000313" key="18">
    <source>
        <dbReference type="Proteomes" id="UP000192085"/>
    </source>
</evidence>
<reference evidence="12" key="6">
    <citation type="submission" date="2023-04" db="EMBL/GenBank/DDBJ databases">
        <authorList>
            <person name="McDonnell B."/>
        </authorList>
    </citation>
    <scope>NUCLEOTIDE SEQUENCE</scope>
    <source>
        <strain evidence="12">223</strain>
        <strain evidence="5">UC06</strain>
    </source>
</reference>
<dbReference type="Proteomes" id="UP000053719">
    <property type="component" value="Unassembled WGS sequence"/>
</dbReference>
<accession>A0A0A7SZX5</accession>
<evidence type="ECO:0000313" key="16">
    <source>
        <dbReference type="Proteomes" id="UP000054230"/>
    </source>
</evidence>
<proteinExistence type="predicted"/>
<dbReference type="EMBL" id="CP090823">
    <property type="protein sequence ID" value="ARD96294.1"/>
    <property type="molecule type" value="Genomic_DNA"/>
</dbReference>
<dbReference type="Proteomes" id="UP000192067">
    <property type="component" value="Chromosome"/>
</dbReference>
<evidence type="ECO:0000313" key="9">
    <source>
        <dbReference type="EMBL" id="KSU16556.1"/>
    </source>
</evidence>
<dbReference type="EMBL" id="CP028160">
    <property type="protein sequence ID" value="AWN65880.1"/>
    <property type="molecule type" value="Genomic_DNA"/>
</dbReference>
<reference evidence="6 20" key="4">
    <citation type="submission" date="2018-03" db="EMBL/GenBank/DDBJ databases">
        <title>Genome sequence of Lactococcus lactis strain 14B4 from almond drupe.</title>
        <authorList>
            <person name="Tran T.D."/>
            <person name="McGarvey J.A."/>
            <person name="Huynh S."/>
            <person name="Parker C.T."/>
        </authorList>
    </citation>
    <scope>NUCLEOTIDE SEQUENCE [LARGE SCALE GENOMIC DNA]</scope>
    <source>
        <strain evidence="6 20">14B4</strain>
    </source>
</reference>
<evidence type="ECO:0000313" key="13">
    <source>
        <dbReference type="Proteomes" id="UP000052991"/>
    </source>
</evidence>
<dbReference type="Proteomes" id="UP000053058">
    <property type="component" value="Unassembled WGS sequence"/>
</dbReference>
<evidence type="ECO:0000313" key="19">
    <source>
        <dbReference type="Proteomes" id="UP000192095"/>
    </source>
</evidence>
<evidence type="ECO:0000313" key="4">
    <source>
        <dbReference type="EMBL" id="ARE13563.1"/>
    </source>
</evidence>
<evidence type="ECO:0000313" key="11">
    <source>
        <dbReference type="EMBL" id="KSU26500.1"/>
    </source>
</evidence>
<protein>
    <submittedName>
        <fullName evidence="11">Uncharacterized protein</fullName>
    </submittedName>
</protein>
<dbReference type="Proteomes" id="UP000663169">
    <property type="component" value="Chromosome"/>
</dbReference>
<dbReference type="EMBL" id="LKLU01000100">
    <property type="protein sequence ID" value="KSU19931.1"/>
    <property type="molecule type" value="Genomic_DNA"/>
</dbReference>
<evidence type="ECO:0000313" key="17">
    <source>
        <dbReference type="Proteomes" id="UP000192067"/>
    </source>
</evidence>
<evidence type="ECO:0000313" key="6">
    <source>
        <dbReference type="EMBL" id="AWN65880.1"/>
    </source>
</evidence>
<reference evidence="12" key="5">
    <citation type="journal article" date="2020" name="Mol. Microbiol.">
        <title>The CWPS Rubik's cube: Linking diversity of cell wall polysaccharide structures with the encoded biosynthetic machinery of selected Lactococcus lactis strains.</title>
        <authorList>
            <person name="Mahony J."/>
            <person name="Frantzen C."/>
            <person name="Vinogradov E."/>
            <person name="Sadovskaya I."/>
            <person name="Theodorou I."/>
            <person name="Kelleher P."/>
            <person name="Chapot-Chartier M.P."/>
            <person name="Cambillau C."/>
            <person name="Holo H."/>
            <person name="van Sinderen D."/>
        </authorList>
    </citation>
    <scope>NUCLEOTIDE SEQUENCE</scope>
    <source>
        <strain evidence="12">223</strain>
    </source>
</reference>